<proteinExistence type="predicted"/>
<reference evidence="1" key="2">
    <citation type="submission" date="2022-06" db="UniProtKB">
        <authorList>
            <consortium name="EnsemblMetazoa"/>
        </authorList>
    </citation>
    <scope>IDENTIFICATION</scope>
    <source>
        <strain evidence="1">PS312</strain>
    </source>
</reference>
<dbReference type="AlphaFoldDB" id="A0A2A6BPH9"/>
<accession>A0A8R1UND2</accession>
<accession>A0A2A6BPH9</accession>
<evidence type="ECO:0000313" key="2">
    <source>
        <dbReference type="Proteomes" id="UP000005239"/>
    </source>
</evidence>
<dbReference type="EnsemblMetazoa" id="PPA36632.1">
    <property type="protein sequence ID" value="PPA36632.1"/>
    <property type="gene ID" value="WBGene00275001"/>
</dbReference>
<keyword evidence="2" id="KW-1185">Reference proteome</keyword>
<sequence>MHLTSLLFVFLLLSSSISLEVPRQSDFKISEKSLSPKYSHTSYMRYKKRKMRREVDQSDRLPCRWKICSNHL</sequence>
<organism evidence="1 2">
    <name type="scientific">Pristionchus pacificus</name>
    <name type="common">Parasitic nematode worm</name>
    <dbReference type="NCBI Taxonomy" id="54126"/>
    <lineage>
        <taxon>Eukaryota</taxon>
        <taxon>Metazoa</taxon>
        <taxon>Ecdysozoa</taxon>
        <taxon>Nematoda</taxon>
        <taxon>Chromadorea</taxon>
        <taxon>Rhabditida</taxon>
        <taxon>Rhabditina</taxon>
        <taxon>Diplogasteromorpha</taxon>
        <taxon>Diplogasteroidea</taxon>
        <taxon>Neodiplogasteridae</taxon>
        <taxon>Pristionchus</taxon>
    </lineage>
</organism>
<evidence type="ECO:0000313" key="1">
    <source>
        <dbReference type="EnsemblMetazoa" id="PPA36632.1"/>
    </source>
</evidence>
<name>A0A2A6BPH9_PRIPA</name>
<gene>
    <name evidence="1" type="primary">WBGene00275001</name>
</gene>
<dbReference type="Proteomes" id="UP000005239">
    <property type="component" value="Unassembled WGS sequence"/>
</dbReference>
<reference evidence="2" key="1">
    <citation type="journal article" date="2008" name="Nat. Genet.">
        <title>The Pristionchus pacificus genome provides a unique perspective on nematode lifestyle and parasitism.</title>
        <authorList>
            <person name="Dieterich C."/>
            <person name="Clifton S.W."/>
            <person name="Schuster L.N."/>
            <person name="Chinwalla A."/>
            <person name="Delehaunty K."/>
            <person name="Dinkelacker I."/>
            <person name="Fulton L."/>
            <person name="Fulton R."/>
            <person name="Godfrey J."/>
            <person name="Minx P."/>
            <person name="Mitreva M."/>
            <person name="Roeseler W."/>
            <person name="Tian H."/>
            <person name="Witte H."/>
            <person name="Yang S.P."/>
            <person name="Wilson R.K."/>
            <person name="Sommer R.J."/>
        </authorList>
    </citation>
    <scope>NUCLEOTIDE SEQUENCE [LARGE SCALE GENOMIC DNA]</scope>
    <source>
        <strain evidence="2">PS312</strain>
    </source>
</reference>
<protein>
    <submittedName>
        <fullName evidence="1">Uncharacterized protein</fullName>
    </submittedName>
</protein>